<feature type="compositionally biased region" description="Polar residues" evidence="1">
    <location>
        <begin position="337"/>
        <end position="352"/>
    </location>
</feature>
<dbReference type="Pfam" id="PF09802">
    <property type="entry name" value="Sec66"/>
    <property type="match status" value="1"/>
</dbReference>
<dbReference type="STRING" id="796604.A0A2X0MF77"/>
<dbReference type="PANTHER" id="PTHR28229:SF1">
    <property type="entry name" value="TRANSLOCATION PROTEIN SEC66"/>
    <property type="match status" value="1"/>
</dbReference>
<keyword evidence="4" id="KW-1185">Reference proteome</keyword>
<proteinExistence type="predicted"/>
<dbReference type="EMBL" id="FQNC01000047">
    <property type="protein sequence ID" value="SGY75098.1"/>
    <property type="molecule type" value="Genomic_DNA"/>
</dbReference>
<dbReference type="PANTHER" id="PTHR28229">
    <property type="entry name" value="TRANSLOCATION PROTEIN SEC66"/>
    <property type="match status" value="1"/>
</dbReference>
<reference evidence="3 4" key="1">
    <citation type="submission" date="2016-11" db="EMBL/GenBank/DDBJ databases">
        <authorList>
            <person name="Jaros S."/>
            <person name="Januszkiewicz K."/>
            <person name="Wedrychowicz H."/>
        </authorList>
    </citation>
    <scope>NUCLEOTIDE SEQUENCE [LARGE SCALE GENOMIC DNA]</scope>
</reference>
<dbReference type="GO" id="GO:0031204">
    <property type="term" value="P:post-translational protein targeting to membrane, translocation"/>
    <property type="evidence" value="ECO:0007669"/>
    <property type="project" value="InterPro"/>
</dbReference>
<evidence type="ECO:0000256" key="2">
    <source>
        <dbReference type="SAM" id="Phobius"/>
    </source>
</evidence>
<feature type="region of interest" description="Disordered" evidence="1">
    <location>
        <begin position="224"/>
        <end position="371"/>
    </location>
</feature>
<name>A0A2X0MF77_9BASI</name>
<dbReference type="GO" id="GO:0031207">
    <property type="term" value="C:Sec62/Sec63 complex"/>
    <property type="evidence" value="ECO:0007669"/>
    <property type="project" value="InterPro"/>
</dbReference>
<keyword evidence="2" id="KW-0812">Transmembrane</keyword>
<evidence type="ECO:0000313" key="4">
    <source>
        <dbReference type="Proteomes" id="UP000249464"/>
    </source>
</evidence>
<gene>
    <name evidence="3" type="primary">BQ5605_C005g03400</name>
    <name evidence="3" type="ORF">BQ5605_C005G03400</name>
</gene>
<feature type="compositionally biased region" description="Basic residues" evidence="1">
    <location>
        <begin position="357"/>
        <end position="371"/>
    </location>
</feature>
<dbReference type="InterPro" id="IPR018624">
    <property type="entry name" value="Sec66"/>
</dbReference>
<organism evidence="3 4">
    <name type="scientific">Microbotryum silenes-dioicae</name>
    <dbReference type="NCBI Taxonomy" id="796604"/>
    <lineage>
        <taxon>Eukaryota</taxon>
        <taxon>Fungi</taxon>
        <taxon>Dikarya</taxon>
        <taxon>Basidiomycota</taxon>
        <taxon>Pucciniomycotina</taxon>
        <taxon>Microbotryomycetes</taxon>
        <taxon>Microbotryales</taxon>
        <taxon>Microbotryaceae</taxon>
        <taxon>Microbotryum</taxon>
    </lineage>
</organism>
<accession>A0A2X0MF77</accession>
<evidence type="ECO:0000313" key="3">
    <source>
        <dbReference type="EMBL" id="SGY75098.1"/>
    </source>
</evidence>
<feature type="transmembrane region" description="Helical" evidence="2">
    <location>
        <begin position="6"/>
        <end position="25"/>
    </location>
</feature>
<keyword evidence="2" id="KW-0472">Membrane</keyword>
<protein>
    <submittedName>
        <fullName evidence="3">BQ5605_C005g03400 protein</fullName>
    </submittedName>
</protein>
<dbReference type="Proteomes" id="UP000249464">
    <property type="component" value="Unassembled WGS sequence"/>
</dbReference>
<evidence type="ECO:0000256" key="1">
    <source>
        <dbReference type="SAM" id="MobiDB-lite"/>
    </source>
</evidence>
<sequence>MVSIFVPISYLVFLFGSLAVFSRFYRKAQSKKVVEKSWFPQHKSRDIYVSLLSLDPAPPRPILIAALLRRAMDDVKLIWTIRDSKQALQTLLTKGQIGDELWERFQEAEKELEAEIVEVVQEANTFQDGYGQQIFGLASEMVGHEKFKEAYDKIAENRTIEGRSRLQSLQAWVRTDATQILSARSTEAKIAAGPASNILAPTTYLTPSSLTLAPSNPLVASLVTSGEPSRAHSTDGPESTPAPASADEHAGHSHSHGDGDDHSHSHSHSHSQAPLEARTTTTKPPSPVVTPSKARKPSSKNANKNNTNDEDDEEVDEDEDIDVPMPVAGTKNGDAAATSNKSTPSATPNKGNTPAKANKKGAIKKKVKGGR</sequence>
<feature type="compositionally biased region" description="Basic and acidic residues" evidence="1">
    <location>
        <begin position="246"/>
        <end position="264"/>
    </location>
</feature>
<feature type="compositionally biased region" description="Acidic residues" evidence="1">
    <location>
        <begin position="308"/>
        <end position="322"/>
    </location>
</feature>
<keyword evidence="2" id="KW-1133">Transmembrane helix</keyword>
<dbReference type="AlphaFoldDB" id="A0A2X0MF77"/>